<organism evidence="4">
    <name type="scientific">Alkalicoccus sp</name>
    <dbReference type="NCBI Taxonomy" id="2005376"/>
    <lineage>
        <taxon>Bacteria</taxon>
        <taxon>Bacillati</taxon>
        <taxon>Bacillota</taxon>
        <taxon>Bacilli</taxon>
        <taxon>Bacillales</taxon>
        <taxon>Bacillaceae</taxon>
        <taxon>Alkalicoccus</taxon>
    </lineage>
</organism>
<evidence type="ECO:0000256" key="1">
    <source>
        <dbReference type="SAM" id="MobiDB-lite"/>
    </source>
</evidence>
<accession>A0A651DY59</accession>
<feature type="chain" id="PRO_5024867334" description="Excalibur calcium-binding domain-containing protein" evidence="3">
    <location>
        <begin position="26"/>
        <end position="190"/>
    </location>
</feature>
<reference evidence="4" key="1">
    <citation type="submission" date="2018-10" db="EMBL/GenBank/DDBJ databases">
        <title>Metagenomes of soda lake microbial mats from the interior of British Columbia, Canada.</title>
        <authorList>
            <person name="Zorz J.K."/>
            <person name="Sharp C."/>
            <person name="Kleiner M."/>
            <person name="Dong X."/>
            <person name="Strous M."/>
        </authorList>
    </citation>
    <scope>NUCLEOTIDE SEQUENCE</scope>
    <source>
        <strain evidence="4">LCM1.Bin51</strain>
    </source>
</reference>
<keyword evidence="3" id="KW-0732">Signal</keyword>
<evidence type="ECO:0000313" key="4">
    <source>
        <dbReference type="EMBL" id="TVP88999.1"/>
    </source>
</evidence>
<keyword evidence="2" id="KW-0812">Transmembrane</keyword>
<feature type="region of interest" description="Disordered" evidence="1">
    <location>
        <begin position="88"/>
        <end position="155"/>
    </location>
</feature>
<evidence type="ECO:0000256" key="2">
    <source>
        <dbReference type="SAM" id="Phobius"/>
    </source>
</evidence>
<feature type="compositionally biased region" description="Low complexity" evidence="1">
    <location>
        <begin position="92"/>
        <end position="122"/>
    </location>
</feature>
<proteinExistence type="predicted"/>
<feature type="signal peptide" evidence="3">
    <location>
        <begin position="1"/>
        <end position="25"/>
    </location>
</feature>
<name>A0A651DY59_9BACI</name>
<feature type="region of interest" description="Disordered" evidence="1">
    <location>
        <begin position="54"/>
        <end position="73"/>
    </location>
</feature>
<dbReference type="AlphaFoldDB" id="A0A651DY59"/>
<keyword evidence="2" id="KW-1133">Transmembrane helix</keyword>
<sequence length="190" mass="20623">MLKKWMIGISSAVIVTFGGMTAVHADHSGTKNCGDFDTGEEVWEFWTEHGYSSEYDPDGLDGDSDGVPCESLTVNDGLESDFLAYDADQTSNGENNNNNNENNNNENNLNEENNNENNYNEANNEDYNENDNNANHEDEENNNAAANNNNDEGDEMAATSTAYPLMALIGIIAAGAGGFMLFGRKKAAQA</sequence>
<feature type="transmembrane region" description="Helical" evidence="2">
    <location>
        <begin position="162"/>
        <end position="182"/>
    </location>
</feature>
<dbReference type="EMBL" id="REBZ01000007">
    <property type="protein sequence ID" value="TVP88999.1"/>
    <property type="molecule type" value="Genomic_DNA"/>
</dbReference>
<evidence type="ECO:0008006" key="5">
    <source>
        <dbReference type="Google" id="ProtNLM"/>
    </source>
</evidence>
<evidence type="ECO:0000256" key="3">
    <source>
        <dbReference type="SAM" id="SignalP"/>
    </source>
</evidence>
<protein>
    <recommendedName>
        <fullName evidence="5">Excalibur calcium-binding domain-containing protein</fullName>
    </recommendedName>
</protein>
<comment type="caution">
    <text evidence="4">The sequence shown here is derived from an EMBL/GenBank/DDBJ whole genome shotgun (WGS) entry which is preliminary data.</text>
</comment>
<gene>
    <name evidence="4" type="ORF">EA344_00080</name>
</gene>
<feature type="compositionally biased region" description="Acidic residues" evidence="1">
    <location>
        <begin position="55"/>
        <end position="64"/>
    </location>
</feature>
<keyword evidence="2" id="KW-0472">Membrane</keyword>